<evidence type="ECO:0000313" key="2">
    <source>
        <dbReference type="EMBL" id="GAA1812546.1"/>
    </source>
</evidence>
<keyword evidence="3" id="KW-1185">Reference proteome</keyword>
<feature type="compositionally biased region" description="Pro residues" evidence="1">
    <location>
        <begin position="108"/>
        <end position="118"/>
    </location>
</feature>
<feature type="compositionally biased region" description="Pro residues" evidence="1">
    <location>
        <begin position="80"/>
        <end position="89"/>
    </location>
</feature>
<reference evidence="3" key="1">
    <citation type="journal article" date="2019" name="Int. J. Syst. Evol. Microbiol.">
        <title>The Global Catalogue of Microorganisms (GCM) 10K type strain sequencing project: providing services to taxonomists for standard genome sequencing and annotation.</title>
        <authorList>
            <consortium name="The Broad Institute Genomics Platform"/>
            <consortium name="The Broad Institute Genome Sequencing Center for Infectious Disease"/>
            <person name="Wu L."/>
            <person name="Ma J."/>
        </authorList>
    </citation>
    <scope>NUCLEOTIDE SEQUENCE [LARGE SCALE GENOMIC DNA]</scope>
    <source>
        <strain evidence="3">JCM 13250</strain>
    </source>
</reference>
<evidence type="ECO:0000256" key="1">
    <source>
        <dbReference type="SAM" id="MobiDB-lite"/>
    </source>
</evidence>
<evidence type="ECO:0000313" key="3">
    <source>
        <dbReference type="Proteomes" id="UP001500218"/>
    </source>
</evidence>
<proteinExistence type="predicted"/>
<accession>A0ABP4YE98</accession>
<dbReference type="Proteomes" id="UP001500218">
    <property type="component" value="Unassembled WGS sequence"/>
</dbReference>
<feature type="region of interest" description="Disordered" evidence="1">
    <location>
        <begin position="187"/>
        <end position="219"/>
    </location>
</feature>
<feature type="compositionally biased region" description="Basic residues" evidence="1">
    <location>
        <begin position="90"/>
        <end position="105"/>
    </location>
</feature>
<dbReference type="EMBL" id="BAAALT010000114">
    <property type="protein sequence ID" value="GAA1812546.1"/>
    <property type="molecule type" value="Genomic_DNA"/>
</dbReference>
<protein>
    <submittedName>
        <fullName evidence="2">Uncharacterized protein</fullName>
    </submittedName>
</protein>
<feature type="compositionally biased region" description="Basic residues" evidence="1">
    <location>
        <begin position="137"/>
        <end position="148"/>
    </location>
</feature>
<name>A0ABP4YE98_9ACTN</name>
<gene>
    <name evidence="2" type="ORF">GCM10009682_37260</name>
</gene>
<feature type="region of interest" description="Disordered" evidence="1">
    <location>
        <begin position="71"/>
        <end position="152"/>
    </location>
</feature>
<sequence length="219" mass="24364">MDVPDLDEYQLHREADRACVDGVPMPGLSAAFYRRTTPDGEHSVGIYRFAGVEILQAWGYADEPHCRAHRVREPNGDWGAPPPGLPPGPPRRRPGPPGRPHRLRRLAPPDPRPPPPLTPATCTRSATREPAPPPPAHVRRRASPHPRHMCASGECSLPRSRHVRTSGGCRGWSFRQKLTSGEHQALTAHQKRTSGEHRALVARQKRTYGGVRALKRRQL</sequence>
<organism evidence="2 3">
    <name type="scientific">Luedemannella flava</name>
    <dbReference type="NCBI Taxonomy" id="349316"/>
    <lineage>
        <taxon>Bacteria</taxon>
        <taxon>Bacillati</taxon>
        <taxon>Actinomycetota</taxon>
        <taxon>Actinomycetes</taxon>
        <taxon>Micromonosporales</taxon>
        <taxon>Micromonosporaceae</taxon>
        <taxon>Luedemannella</taxon>
    </lineage>
</organism>
<comment type="caution">
    <text evidence="2">The sequence shown here is derived from an EMBL/GenBank/DDBJ whole genome shotgun (WGS) entry which is preliminary data.</text>
</comment>